<organism evidence="1 2">
    <name type="scientific">Pneumocystis murina (strain B123)</name>
    <name type="common">Mouse pneumocystis pneumonia agent</name>
    <name type="synonym">Pneumocystis carinii f. sp. muris</name>
    <dbReference type="NCBI Taxonomy" id="1069680"/>
    <lineage>
        <taxon>Eukaryota</taxon>
        <taxon>Fungi</taxon>
        <taxon>Dikarya</taxon>
        <taxon>Ascomycota</taxon>
        <taxon>Taphrinomycotina</taxon>
        <taxon>Pneumocystomycetes</taxon>
        <taxon>Pneumocystaceae</taxon>
        <taxon>Pneumocystis</taxon>
    </lineage>
</organism>
<dbReference type="GeneID" id="19894631"/>
<gene>
    <name evidence="1" type="ORF">PNEG_00933</name>
</gene>
<dbReference type="AlphaFoldDB" id="M7PAC7"/>
<proteinExistence type="predicted"/>
<name>M7PAC7_PNEMU</name>
<comment type="caution">
    <text evidence="1">The sequence shown here is derived from an EMBL/GenBank/DDBJ whole genome shotgun (WGS) entry which is preliminary data.</text>
</comment>
<dbReference type="EMBL" id="AFWA02000003">
    <property type="protein sequence ID" value="EMR10785.1"/>
    <property type="molecule type" value="Genomic_DNA"/>
</dbReference>
<reference evidence="2" key="1">
    <citation type="journal article" date="2016" name="Nat. Commun.">
        <title>Genome analysis of three Pneumocystis species reveals adaptation mechanisms to life exclusively in mammalian hosts.</title>
        <authorList>
            <person name="Ma L."/>
            <person name="Chen Z."/>
            <person name="Huang D.W."/>
            <person name="Kutty G."/>
            <person name="Ishihara M."/>
            <person name="Wang H."/>
            <person name="Abouelleil A."/>
            <person name="Bishop L."/>
            <person name="Davey E."/>
            <person name="Deng R."/>
            <person name="Deng X."/>
            <person name="Fan L."/>
            <person name="Fantoni G."/>
            <person name="Fitzgerald M."/>
            <person name="Gogineni E."/>
            <person name="Goldberg J.M."/>
            <person name="Handley G."/>
            <person name="Hu X."/>
            <person name="Huber C."/>
            <person name="Jiao X."/>
            <person name="Jones K."/>
            <person name="Levin J.Z."/>
            <person name="Liu Y."/>
            <person name="Macdonald P."/>
            <person name="Melnikov A."/>
            <person name="Raley C."/>
            <person name="Sassi M."/>
            <person name="Sherman B.T."/>
            <person name="Song X."/>
            <person name="Sykes S."/>
            <person name="Tran B."/>
            <person name="Walsh L."/>
            <person name="Xia Y."/>
            <person name="Yang J."/>
            <person name="Young S."/>
            <person name="Zeng Q."/>
            <person name="Zheng X."/>
            <person name="Stephens R."/>
            <person name="Nusbaum C."/>
            <person name="Birren B.W."/>
            <person name="Azadi P."/>
            <person name="Lempicki R.A."/>
            <person name="Cuomo C.A."/>
            <person name="Kovacs J.A."/>
        </authorList>
    </citation>
    <scope>NUCLEOTIDE SEQUENCE [LARGE SCALE GENOMIC DNA]</scope>
    <source>
        <strain evidence="2">B123</strain>
    </source>
</reference>
<dbReference type="RefSeq" id="XP_007872845.1">
    <property type="nucleotide sequence ID" value="XM_007874654.1"/>
</dbReference>
<evidence type="ECO:0000313" key="2">
    <source>
        <dbReference type="Proteomes" id="UP000011958"/>
    </source>
</evidence>
<evidence type="ECO:0000313" key="1">
    <source>
        <dbReference type="EMBL" id="EMR10785.1"/>
    </source>
</evidence>
<dbReference type="STRING" id="1069680.M7PAC7"/>
<accession>M7PAC7</accession>
<dbReference type="Proteomes" id="UP000011958">
    <property type="component" value="Unassembled WGS sequence"/>
</dbReference>
<dbReference type="HOGENOM" id="CLU_1200271_0_0_1"/>
<protein>
    <recommendedName>
        <fullName evidence="3">RRM domain-containing protein</fullName>
    </recommendedName>
</protein>
<keyword evidence="2" id="KW-1185">Reference proteome</keyword>
<dbReference type="OrthoDB" id="7763451at2759"/>
<evidence type="ECO:0008006" key="3">
    <source>
        <dbReference type="Google" id="ProtNLM"/>
    </source>
</evidence>
<sequence>MNKIEVSNSSERLLEEKIRELFLSYGEIKEFKLSKELDGSHKIRIRVNSCETKKTELLSNDTQVKDSKDIEKKDFSNRQKNEEFFIFYVITVILNYFKGLVKQQVDVFIKYLSYIYAIASNIHEKGTKLDEKYKILDHLFVFFRVILKKIKTINDKYMVDQKIKNFNSKHNILNTIQEKGRIILYNFQYIMSTKTRNKIQVFYTELCKKCKNIHEEAYRLANLKQEKVKIQ</sequence>
<dbReference type="VEuPathDB" id="FungiDB:PNEG_00933"/>